<dbReference type="Proteomes" id="UP001221142">
    <property type="component" value="Unassembled WGS sequence"/>
</dbReference>
<comment type="caution">
    <text evidence="8">The sequence shown here is derived from an EMBL/GenBank/DDBJ whole genome shotgun (WGS) entry which is preliminary data.</text>
</comment>
<feature type="domain" description="Glucose-methanol-choline oxidoreductase N-terminal" evidence="7">
    <location>
        <begin position="311"/>
        <end position="325"/>
    </location>
</feature>
<evidence type="ECO:0000256" key="3">
    <source>
        <dbReference type="ARBA" id="ARBA00022630"/>
    </source>
</evidence>
<feature type="chain" id="PRO_5042163981" evidence="6">
    <location>
        <begin position="29"/>
        <end position="610"/>
    </location>
</feature>
<organism evidence="8 9">
    <name type="scientific">Roridomyces roridus</name>
    <dbReference type="NCBI Taxonomy" id="1738132"/>
    <lineage>
        <taxon>Eukaryota</taxon>
        <taxon>Fungi</taxon>
        <taxon>Dikarya</taxon>
        <taxon>Basidiomycota</taxon>
        <taxon>Agaricomycotina</taxon>
        <taxon>Agaricomycetes</taxon>
        <taxon>Agaricomycetidae</taxon>
        <taxon>Agaricales</taxon>
        <taxon>Marasmiineae</taxon>
        <taxon>Mycenaceae</taxon>
        <taxon>Roridomyces</taxon>
    </lineage>
</organism>
<reference evidence="8" key="1">
    <citation type="submission" date="2023-03" db="EMBL/GenBank/DDBJ databases">
        <title>Massive genome expansion in bonnet fungi (Mycena s.s.) driven by repeated elements and novel gene families across ecological guilds.</title>
        <authorList>
            <consortium name="Lawrence Berkeley National Laboratory"/>
            <person name="Harder C.B."/>
            <person name="Miyauchi S."/>
            <person name="Viragh M."/>
            <person name="Kuo A."/>
            <person name="Thoen E."/>
            <person name="Andreopoulos B."/>
            <person name="Lu D."/>
            <person name="Skrede I."/>
            <person name="Drula E."/>
            <person name="Henrissat B."/>
            <person name="Morin E."/>
            <person name="Kohler A."/>
            <person name="Barry K."/>
            <person name="LaButti K."/>
            <person name="Morin E."/>
            <person name="Salamov A."/>
            <person name="Lipzen A."/>
            <person name="Mereny Z."/>
            <person name="Hegedus B."/>
            <person name="Baldrian P."/>
            <person name="Stursova M."/>
            <person name="Weitz H."/>
            <person name="Taylor A."/>
            <person name="Grigoriev I.V."/>
            <person name="Nagy L.G."/>
            <person name="Martin F."/>
            <person name="Kauserud H."/>
        </authorList>
    </citation>
    <scope>NUCLEOTIDE SEQUENCE</scope>
    <source>
        <strain evidence="8">9284</strain>
    </source>
</reference>
<evidence type="ECO:0000259" key="7">
    <source>
        <dbReference type="PROSITE" id="PS00624"/>
    </source>
</evidence>
<evidence type="ECO:0000256" key="4">
    <source>
        <dbReference type="ARBA" id="ARBA00022827"/>
    </source>
</evidence>
<dbReference type="Pfam" id="PF00732">
    <property type="entry name" value="GMC_oxred_N"/>
    <property type="match status" value="1"/>
</dbReference>
<gene>
    <name evidence="8" type="ORF">FB45DRAFT_891562</name>
</gene>
<keyword evidence="3" id="KW-0285">Flavoprotein</keyword>
<proteinExistence type="inferred from homology"/>
<dbReference type="PANTHER" id="PTHR11552:SF147">
    <property type="entry name" value="CHOLINE DEHYDROGENASE, MITOCHONDRIAL"/>
    <property type="match status" value="1"/>
</dbReference>
<evidence type="ECO:0000256" key="5">
    <source>
        <dbReference type="PIRSR" id="PIRSR000137-2"/>
    </source>
</evidence>
<keyword evidence="6" id="KW-0732">Signal</keyword>
<feature type="binding site" evidence="5">
    <location>
        <begin position="584"/>
        <end position="585"/>
    </location>
    <ligand>
        <name>FAD</name>
        <dbReference type="ChEBI" id="CHEBI:57692"/>
    </ligand>
</feature>
<accession>A0AAD7FW56</accession>
<dbReference type="PROSITE" id="PS00624">
    <property type="entry name" value="GMC_OXRED_2"/>
    <property type="match status" value="1"/>
</dbReference>
<dbReference type="Gene3D" id="3.30.560.10">
    <property type="entry name" value="Glucose Oxidase, domain 3"/>
    <property type="match status" value="1"/>
</dbReference>
<dbReference type="GO" id="GO:0050660">
    <property type="term" value="F:flavin adenine dinucleotide binding"/>
    <property type="evidence" value="ECO:0007669"/>
    <property type="project" value="InterPro"/>
</dbReference>
<keyword evidence="9" id="KW-1185">Reference proteome</keyword>
<evidence type="ECO:0000256" key="2">
    <source>
        <dbReference type="ARBA" id="ARBA00010790"/>
    </source>
</evidence>
<dbReference type="PIRSF" id="PIRSF000137">
    <property type="entry name" value="Alcohol_oxidase"/>
    <property type="match status" value="1"/>
</dbReference>
<sequence length="610" mass="64850">MVVDKPPMLRLSLIRAIYLAFLLPLIESAVYTAPEQITDRSYDFVVVGAGTAGSVVASRLSEISTARVLVIEAGLADNGTGSDVLHVPFLAGQASGTVYDWNYTTVPQSGLDGRQIQIPRGFVVGGSSNLNNLVYARGPSEDFDRVATVSGDEGWSWKNMQKYIFINERHVPPWNNRCDSGEWNPAVHGNGPLLTSLTAMPSELDTRVLQAAEELGDKFPFNIDFNGGDGLGVGWVQSTVGNAERSSGSTAFLDPAVSSRPNLDLLLMTHVTRLKPTTKDGKDFRQVEVCQGPNAQNFTFTATSEVILCAGAFGTPQILQLSGIGPKAVLQAAGVPQLVDLPAVGANLQDQALFFLQWAVNGSTLNGFLNDPAQIEAALVEYAANKTGIAASSVLFNTLAFLRLPESSPLLKSGDPAAGPHSGHFQYSFLNAFLANPGQVGPTTGDYISVSVLVQSPTSSGTVQIVSNSAFDHPNIDPAYYQTSFDIQTAIQAVHTLQDTILSASAWDGYLLEPFEATAQLKTDAAIEAYIRQSAVTLKHPMSSARISKNDSDGVVGGDLTVHGVTGLRVVDASVLPFATAGFPQAQVYIIAERAADLIKAKMQTCTAQT</sequence>
<dbReference type="PANTHER" id="PTHR11552">
    <property type="entry name" value="GLUCOSE-METHANOL-CHOLINE GMC OXIDOREDUCTASE"/>
    <property type="match status" value="1"/>
</dbReference>
<evidence type="ECO:0000256" key="6">
    <source>
        <dbReference type="SAM" id="SignalP"/>
    </source>
</evidence>
<evidence type="ECO:0000313" key="9">
    <source>
        <dbReference type="Proteomes" id="UP001221142"/>
    </source>
</evidence>
<feature type="binding site" evidence="5">
    <location>
        <position position="271"/>
    </location>
    <ligand>
        <name>FAD</name>
        <dbReference type="ChEBI" id="CHEBI:57692"/>
    </ligand>
</feature>
<evidence type="ECO:0000313" key="8">
    <source>
        <dbReference type="EMBL" id="KAJ7646832.1"/>
    </source>
</evidence>
<dbReference type="AlphaFoldDB" id="A0AAD7FW56"/>
<dbReference type="Pfam" id="PF05199">
    <property type="entry name" value="GMC_oxred_C"/>
    <property type="match status" value="1"/>
</dbReference>
<feature type="signal peptide" evidence="6">
    <location>
        <begin position="1"/>
        <end position="28"/>
    </location>
</feature>
<dbReference type="InterPro" id="IPR007867">
    <property type="entry name" value="GMC_OxRtase_C"/>
</dbReference>
<keyword evidence="4 5" id="KW-0274">FAD</keyword>
<comment type="similarity">
    <text evidence="2">Belongs to the GMC oxidoreductase family.</text>
</comment>
<dbReference type="SUPFAM" id="SSF51905">
    <property type="entry name" value="FAD/NAD(P)-binding domain"/>
    <property type="match status" value="1"/>
</dbReference>
<dbReference type="GO" id="GO:0016614">
    <property type="term" value="F:oxidoreductase activity, acting on CH-OH group of donors"/>
    <property type="evidence" value="ECO:0007669"/>
    <property type="project" value="InterPro"/>
</dbReference>
<dbReference type="SUPFAM" id="SSF54373">
    <property type="entry name" value="FAD-linked reductases, C-terminal domain"/>
    <property type="match status" value="1"/>
</dbReference>
<dbReference type="InterPro" id="IPR000172">
    <property type="entry name" value="GMC_OxRdtase_N"/>
</dbReference>
<protein>
    <submittedName>
        <fullName evidence="8">Aryl-alcohol oxidase-like protein</fullName>
    </submittedName>
</protein>
<name>A0AAD7FW56_9AGAR</name>
<dbReference type="InterPro" id="IPR036188">
    <property type="entry name" value="FAD/NAD-bd_sf"/>
</dbReference>
<comment type="cofactor">
    <cofactor evidence="1 5">
        <name>FAD</name>
        <dbReference type="ChEBI" id="CHEBI:57692"/>
    </cofactor>
</comment>
<dbReference type="InterPro" id="IPR012132">
    <property type="entry name" value="GMC_OxRdtase"/>
</dbReference>
<dbReference type="Gene3D" id="3.50.50.60">
    <property type="entry name" value="FAD/NAD(P)-binding domain"/>
    <property type="match status" value="1"/>
</dbReference>
<evidence type="ECO:0000256" key="1">
    <source>
        <dbReference type="ARBA" id="ARBA00001974"/>
    </source>
</evidence>
<dbReference type="EMBL" id="JARKIF010000002">
    <property type="protein sequence ID" value="KAJ7646832.1"/>
    <property type="molecule type" value="Genomic_DNA"/>
</dbReference>
<feature type="binding site" evidence="5">
    <location>
        <begin position="131"/>
        <end position="134"/>
    </location>
    <ligand>
        <name>FAD</name>
        <dbReference type="ChEBI" id="CHEBI:57692"/>
    </ligand>
</feature>
<feature type="binding site" evidence="5">
    <location>
        <position position="123"/>
    </location>
    <ligand>
        <name>FAD</name>
        <dbReference type="ChEBI" id="CHEBI:57692"/>
    </ligand>
</feature>